<dbReference type="PROSITE" id="PS01213">
    <property type="entry name" value="GLOBIN_FAM_2"/>
    <property type="match status" value="1"/>
</dbReference>
<dbReference type="PANTHER" id="PTHR47366:SF1">
    <property type="entry name" value="TWO-ON-TWO HEMOGLOBIN-3"/>
    <property type="match status" value="1"/>
</dbReference>
<keyword evidence="3" id="KW-0349">Heme</keyword>
<dbReference type="InterPro" id="IPR044203">
    <property type="entry name" value="GlbO/GLB3-like"/>
</dbReference>
<dbReference type="SUPFAM" id="SSF46458">
    <property type="entry name" value="Globin-like"/>
    <property type="match status" value="1"/>
</dbReference>
<dbReference type="AlphaFoldDB" id="A0A6A8DCH2"/>
<reference evidence="7" key="1">
    <citation type="submission" date="2019-11" db="EMBL/GenBank/DDBJ databases">
        <authorList>
            <person name="Li J."/>
        </authorList>
    </citation>
    <scope>NUCLEOTIDE SEQUENCE</scope>
    <source>
        <strain evidence="7">B6B</strain>
    </source>
</reference>
<dbReference type="InterPro" id="IPR009050">
    <property type="entry name" value="Globin-like_sf"/>
</dbReference>
<dbReference type="OrthoDB" id="9790913at2"/>
<keyword evidence="4" id="KW-0479">Metal-binding</keyword>
<organism evidence="7 8">
    <name type="scientific">Aquibacillus halophilus</name>
    <dbReference type="NCBI Taxonomy" id="930132"/>
    <lineage>
        <taxon>Bacteria</taxon>
        <taxon>Bacillati</taxon>
        <taxon>Bacillota</taxon>
        <taxon>Bacilli</taxon>
        <taxon>Bacillales</taxon>
        <taxon>Bacillaceae</taxon>
        <taxon>Aquibacillus</taxon>
    </lineage>
</organism>
<protein>
    <submittedName>
        <fullName evidence="7">Globin</fullName>
    </submittedName>
</protein>
<proteinExistence type="inferred from homology"/>
<evidence type="ECO:0000256" key="1">
    <source>
        <dbReference type="ARBA" id="ARBA00001971"/>
    </source>
</evidence>
<dbReference type="InterPro" id="IPR001486">
    <property type="entry name" value="Hemoglobin_trunc"/>
</dbReference>
<dbReference type="GO" id="GO:0046872">
    <property type="term" value="F:metal ion binding"/>
    <property type="evidence" value="ECO:0007669"/>
    <property type="project" value="UniProtKB-KW"/>
</dbReference>
<evidence type="ECO:0000313" key="7">
    <source>
        <dbReference type="EMBL" id="MRH43395.1"/>
    </source>
</evidence>
<comment type="cofactor">
    <cofactor evidence="1">
        <name>heme</name>
        <dbReference type="ChEBI" id="CHEBI:30413"/>
    </cofactor>
</comment>
<dbReference type="InterPro" id="IPR012292">
    <property type="entry name" value="Globin/Proto"/>
</dbReference>
<dbReference type="Pfam" id="PF01152">
    <property type="entry name" value="Bac_globin"/>
    <property type="match status" value="1"/>
</dbReference>
<dbReference type="FunFam" id="1.10.490.10:FF:000004">
    <property type="entry name" value="Group 2 hemoglobin yjbI"/>
    <property type="match status" value="1"/>
</dbReference>
<evidence type="ECO:0000256" key="6">
    <source>
        <dbReference type="ARBA" id="ARBA00034496"/>
    </source>
</evidence>
<comment type="caution">
    <text evidence="7">The sequence shown here is derived from an EMBL/GenBank/DDBJ whole genome shotgun (WGS) entry which is preliminary data.</text>
</comment>
<evidence type="ECO:0000256" key="3">
    <source>
        <dbReference type="ARBA" id="ARBA00022617"/>
    </source>
</evidence>
<dbReference type="EMBL" id="WJNG01000009">
    <property type="protein sequence ID" value="MRH43395.1"/>
    <property type="molecule type" value="Genomic_DNA"/>
</dbReference>
<evidence type="ECO:0000256" key="5">
    <source>
        <dbReference type="ARBA" id="ARBA00023004"/>
    </source>
</evidence>
<keyword evidence="5" id="KW-0408">Iron</keyword>
<dbReference type="PANTHER" id="PTHR47366">
    <property type="entry name" value="TWO-ON-TWO HEMOGLOBIN-3"/>
    <property type="match status" value="1"/>
</dbReference>
<dbReference type="Proteomes" id="UP000799092">
    <property type="component" value="Unassembled WGS sequence"/>
</dbReference>
<name>A0A6A8DCH2_9BACI</name>
<dbReference type="GO" id="GO:0020037">
    <property type="term" value="F:heme binding"/>
    <property type="evidence" value="ECO:0007669"/>
    <property type="project" value="InterPro"/>
</dbReference>
<evidence type="ECO:0000313" key="8">
    <source>
        <dbReference type="Proteomes" id="UP000799092"/>
    </source>
</evidence>
<gene>
    <name evidence="7" type="ORF">GH741_11965</name>
</gene>
<evidence type="ECO:0000256" key="4">
    <source>
        <dbReference type="ARBA" id="ARBA00022723"/>
    </source>
</evidence>
<sequence>MSELPGTIYEAIGGQTKIEELVTAFYNRVAVHPELIPIFPNDLTETARKQTQFLTQFFGGPPLYMEEHGHPMLRKRHFDFPITPTRKNAWLECMDKALEEVGIKEPYRTVIFERLTITAQHMMNTPDEQKGESM</sequence>
<evidence type="ECO:0000256" key="2">
    <source>
        <dbReference type="ARBA" id="ARBA00022448"/>
    </source>
</evidence>
<comment type="similarity">
    <text evidence="6">Belongs to the truncated hemoglobin family. Group II subfamily.</text>
</comment>
<accession>A0A6A8DCH2</accession>
<dbReference type="GO" id="GO:0019825">
    <property type="term" value="F:oxygen binding"/>
    <property type="evidence" value="ECO:0007669"/>
    <property type="project" value="InterPro"/>
</dbReference>
<dbReference type="InterPro" id="IPR019795">
    <property type="entry name" value="Globin_bac-like_CS"/>
</dbReference>
<keyword evidence="2" id="KW-0813">Transport</keyword>
<dbReference type="RefSeq" id="WP_153737027.1">
    <property type="nucleotide sequence ID" value="NZ_WJNG01000009.1"/>
</dbReference>
<dbReference type="GO" id="GO:0005344">
    <property type="term" value="F:oxygen carrier activity"/>
    <property type="evidence" value="ECO:0007669"/>
    <property type="project" value="InterPro"/>
</dbReference>
<keyword evidence="8" id="KW-1185">Reference proteome</keyword>
<dbReference type="Gene3D" id="1.10.490.10">
    <property type="entry name" value="Globins"/>
    <property type="match status" value="1"/>
</dbReference>